<proteinExistence type="predicted"/>
<reference evidence="1" key="1">
    <citation type="submission" date="2018-05" db="EMBL/GenBank/DDBJ databases">
        <authorList>
            <person name="Lanie J.A."/>
            <person name="Ng W.-L."/>
            <person name="Kazmierczak K.M."/>
            <person name="Andrzejewski T.M."/>
            <person name="Davidsen T.M."/>
            <person name="Wayne K.J."/>
            <person name="Tettelin H."/>
            <person name="Glass J.I."/>
            <person name="Rusch D."/>
            <person name="Podicherti R."/>
            <person name="Tsui H.-C.T."/>
            <person name="Winkler M.E."/>
        </authorList>
    </citation>
    <scope>NUCLEOTIDE SEQUENCE</scope>
</reference>
<name>A0A382ZYY2_9ZZZZ</name>
<gene>
    <name evidence="1" type="ORF">METZ01_LOCUS453710</name>
</gene>
<dbReference type="AlphaFoldDB" id="A0A382ZYY2"/>
<feature type="non-terminal residue" evidence="1">
    <location>
        <position position="42"/>
    </location>
</feature>
<organism evidence="1">
    <name type="scientific">marine metagenome</name>
    <dbReference type="NCBI Taxonomy" id="408172"/>
    <lineage>
        <taxon>unclassified sequences</taxon>
        <taxon>metagenomes</taxon>
        <taxon>ecological metagenomes</taxon>
    </lineage>
</organism>
<dbReference type="EMBL" id="UINC01187899">
    <property type="protein sequence ID" value="SVE00856.1"/>
    <property type="molecule type" value="Genomic_DNA"/>
</dbReference>
<protein>
    <submittedName>
        <fullName evidence="1">Uncharacterized protein</fullName>
    </submittedName>
</protein>
<accession>A0A382ZYY2</accession>
<sequence>MSIAAKAAAEVARFAKIGETLRVITNQSKGLGSLGITIVLPG</sequence>
<evidence type="ECO:0000313" key="1">
    <source>
        <dbReference type="EMBL" id="SVE00856.1"/>
    </source>
</evidence>